<evidence type="ECO:0000259" key="4">
    <source>
        <dbReference type="PROSITE" id="PS51898"/>
    </source>
</evidence>
<dbReference type="Gene3D" id="1.10.443.10">
    <property type="entry name" value="Intergrase catalytic core"/>
    <property type="match status" value="1"/>
</dbReference>
<accession>A0ABN2EZP9</accession>
<dbReference type="CDD" id="cd00397">
    <property type="entry name" value="DNA_BRE_C"/>
    <property type="match status" value="1"/>
</dbReference>
<gene>
    <name evidence="5" type="ORF">GCM10009733_020520</name>
</gene>
<comment type="caution">
    <text evidence="5">The sequence shown here is derived from an EMBL/GenBank/DDBJ whole genome shotgun (WGS) entry which is preliminary data.</text>
</comment>
<dbReference type="PANTHER" id="PTHR30349">
    <property type="entry name" value="PHAGE INTEGRASE-RELATED"/>
    <property type="match status" value="1"/>
</dbReference>
<keyword evidence="2" id="KW-0238">DNA-binding</keyword>
<dbReference type="PANTHER" id="PTHR30349:SF41">
    <property type="entry name" value="INTEGRASE_RECOMBINASE PROTEIN MJ0367-RELATED"/>
    <property type="match status" value="1"/>
</dbReference>
<sequence>MPAPANAARAEPGHRLTPAPADLLGEYAAWLAERGRGNRCFATAAAAFLRRWPDVQSFAAKQLDVMLAADQHTRPFITFLLLHDLLRPGYDYLAERKFAALVDLARRTRLEEDLHGFIQAATELGFSAHVRSRAAERVLARLLIQTGHRLHELTVSDLQELEAAFRARAERRGRDWSNDRGFLHAAWTVLFHLGVVPVTPPNRRRADHTDHAHHFGGVPAWLAGRLQDYATALTGTHAPSTVDGIAIRLAHFGRHLAVIDPDLDCLAGIERQRHIETYLAAVATARTLRGGQPISAGEQRSRIITLGRFLADITEWGWPDAPPRRLIFSRDIPKLPRPLARATGLRVGELRDLELDCVHEIPDTGAWLKVPLGKLATERMVPLDDDTLALIDRIAQTRSPTRPLPHPKTARPTEFLLTHLGKRVSAAALREELARAAETAGLPKTTPHQLRHTWATALINSGCSLQALMVMLGHTSAAMSLRYARLFDATVRADYERALTQVKAQLGSPANPGKPPTMLPITDITSTSSSWTDAPLLKSRLAGGYCLRTAAQGSCAYAHICEHCPNFRTDATFLPVLAAQRADTAALLADAEARGWGEEAARHQRLLERLDQHMAHTEVS</sequence>
<comment type="similarity">
    <text evidence="1">Belongs to the 'phage' integrase family.</text>
</comment>
<evidence type="ECO:0000256" key="2">
    <source>
        <dbReference type="ARBA" id="ARBA00023125"/>
    </source>
</evidence>
<dbReference type="EMBL" id="BAAAMU010000011">
    <property type="protein sequence ID" value="GAA1623768.1"/>
    <property type="molecule type" value="Genomic_DNA"/>
</dbReference>
<protein>
    <recommendedName>
        <fullName evidence="4">Tyr recombinase domain-containing protein</fullName>
    </recommendedName>
</protein>
<proteinExistence type="inferred from homology"/>
<feature type="domain" description="Tyr recombinase" evidence="4">
    <location>
        <begin position="312"/>
        <end position="496"/>
    </location>
</feature>
<dbReference type="InterPro" id="IPR013762">
    <property type="entry name" value="Integrase-like_cat_sf"/>
</dbReference>
<evidence type="ECO:0000313" key="5">
    <source>
        <dbReference type="EMBL" id="GAA1623768.1"/>
    </source>
</evidence>
<dbReference type="InterPro" id="IPR050090">
    <property type="entry name" value="Tyrosine_recombinase_XerCD"/>
</dbReference>
<organism evidence="5 6">
    <name type="scientific">Nonomuraea maheshkhaliensis</name>
    <dbReference type="NCBI Taxonomy" id="419590"/>
    <lineage>
        <taxon>Bacteria</taxon>
        <taxon>Bacillati</taxon>
        <taxon>Actinomycetota</taxon>
        <taxon>Actinomycetes</taxon>
        <taxon>Streptosporangiales</taxon>
        <taxon>Streptosporangiaceae</taxon>
        <taxon>Nonomuraea</taxon>
    </lineage>
</organism>
<evidence type="ECO:0000256" key="1">
    <source>
        <dbReference type="ARBA" id="ARBA00008857"/>
    </source>
</evidence>
<dbReference type="InterPro" id="IPR002104">
    <property type="entry name" value="Integrase_catalytic"/>
</dbReference>
<reference evidence="5 6" key="1">
    <citation type="journal article" date="2019" name="Int. J. Syst. Evol. Microbiol.">
        <title>The Global Catalogue of Microorganisms (GCM) 10K type strain sequencing project: providing services to taxonomists for standard genome sequencing and annotation.</title>
        <authorList>
            <consortium name="The Broad Institute Genomics Platform"/>
            <consortium name="The Broad Institute Genome Sequencing Center for Infectious Disease"/>
            <person name="Wu L."/>
            <person name="Ma J."/>
        </authorList>
    </citation>
    <scope>NUCLEOTIDE SEQUENCE [LARGE SCALE GENOMIC DNA]</scope>
    <source>
        <strain evidence="5 6">JCM 13929</strain>
    </source>
</reference>
<keyword evidence="6" id="KW-1185">Reference proteome</keyword>
<dbReference type="Proteomes" id="UP001500064">
    <property type="component" value="Unassembled WGS sequence"/>
</dbReference>
<dbReference type="SUPFAM" id="SSF56349">
    <property type="entry name" value="DNA breaking-rejoining enzymes"/>
    <property type="match status" value="1"/>
</dbReference>
<evidence type="ECO:0000313" key="6">
    <source>
        <dbReference type="Proteomes" id="UP001500064"/>
    </source>
</evidence>
<dbReference type="Pfam" id="PF00589">
    <property type="entry name" value="Phage_integrase"/>
    <property type="match status" value="1"/>
</dbReference>
<evidence type="ECO:0000256" key="3">
    <source>
        <dbReference type="ARBA" id="ARBA00023172"/>
    </source>
</evidence>
<dbReference type="InterPro" id="IPR011010">
    <property type="entry name" value="DNA_brk_join_enz"/>
</dbReference>
<dbReference type="PROSITE" id="PS51898">
    <property type="entry name" value="TYR_RECOMBINASE"/>
    <property type="match status" value="1"/>
</dbReference>
<name>A0ABN2EZP9_9ACTN</name>
<keyword evidence="3" id="KW-0233">DNA recombination</keyword>